<feature type="transmembrane region" description="Helical" evidence="1">
    <location>
        <begin position="97"/>
        <end position="115"/>
    </location>
</feature>
<evidence type="ECO:0000259" key="2">
    <source>
        <dbReference type="Pfam" id="PF04773"/>
    </source>
</evidence>
<evidence type="ECO:0000313" key="5">
    <source>
        <dbReference type="EMBL" id="MDR6434352.1"/>
    </source>
</evidence>
<evidence type="ECO:0000259" key="3">
    <source>
        <dbReference type="Pfam" id="PF16220"/>
    </source>
</evidence>
<dbReference type="RefSeq" id="WP_310015777.1">
    <property type="nucleotide sequence ID" value="NZ_JAVDQT010000010.1"/>
</dbReference>
<accession>A0ABU1MEP8</accession>
<evidence type="ECO:0000259" key="4">
    <source>
        <dbReference type="Pfam" id="PF16344"/>
    </source>
</evidence>
<dbReference type="Pfam" id="PF16344">
    <property type="entry name" value="FecR_C"/>
    <property type="match status" value="1"/>
</dbReference>
<reference evidence="5 6" key="1">
    <citation type="submission" date="2023-07" db="EMBL/GenBank/DDBJ databases">
        <title>Sorghum-associated microbial communities from plants grown in Nebraska, USA.</title>
        <authorList>
            <person name="Schachtman D."/>
        </authorList>
    </citation>
    <scope>NUCLEOTIDE SEQUENCE [LARGE SCALE GENOMIC DNA]</scope>
    <source>
        <strain evidence="5 6">DS1730</strain>
    </source>
</reference>
<keyword evidence="6" id="KW-1185">Reference proteome</keyword>
<dbReference type="Pfam" id="PF04773">
    <property type="entry name" value="FecR"/>
    <property type="match status" value="1"/>
</dbReference>
<dbReference type="Gene3D" id="2.60.120.1440">
    <property type="match status" value="1"/>
</dbReference>
<dbReference type="InterPro" id="IPR006860">
    <property type="entry name" value="FecR"/>
</dbReference>
<organism evidence="5 6">
    <name type="scientific">Brucella pseudogrignonensis</name>
    <dbReference type="NCBI Taxonomy" id="419475"/>
    <lineage>
        <taxon>Bacteria</taxon>
        <taxon>Pseudomonadati</taxon>
        <taxon>Pseudomonadota</taxon>
        <taxon>Alphaproteobacteria</taxon>
        <taxon>Hyphomicrobiales</taxon>
        <taxon>Brucellaceae</taxon>
        <taxon>Brucella/Ochrobactrum group</taxon>
        <taxon>Brucella</taxon>
    </lineage>
</organism>
<comment type="caution">
    <text evidence="5">The sequence shown here is derived from an EMBL/GenBank/DDBJ whole genome shotgun (WGS) entry which is preliminary data.</text>
</comment>
<dbReference type="InterPro" id="IPR032623">
    <property type="entry name" value="FecR_N"/>
</dbReference>
<evidence type="ECO:0000313" key="6">
    <source>
        <dbReference type="Proteomes" id="UP001184614"/>
    </source>
</evidence>
<dbReference type="PANTHER" id="PTHR30273:SF2">
    <property type="entry name" value="PROTEIN FECR"/>
    <property type="match status" value="1"/>
</dbReference>
<dbReference type="Proteomes" id="UP001184614">
    <property type="component" value="Unassembled WGS sequence"/>
</dbReference>
<dbReference type="EMBL" id="JAVDQT010000010">
    <property type="protein sequence ID" value="MDR6434352.1"/>
    <property type="molecule type" value="Genomic_DNA"/>
</dbReference>
<name>A0ABU1MEP8_9HYPH</name>
<feature type="domain" description="FecR N-terminal" evidence="3">
    <location>
        <begin position="17"/>
        <end position="58"/>
    </location>
</feature>
<keyword evidence="1 5" id="KW-0812">Transmembrane</keyword>
<keyword evidence="1" id="KW-0472">Membrane</keyword>
<evidence type="ECO:0000256" key="1">
    <source>
        <dbReference type="SAM" id="Phobius"/>
    </source>
</evidence>
<feature type="domain" description="Protein FecR C-terminal" evidence="4">
    <location>
        <begin position="262"/>
        <end position="330"/>
    </location>
</feature>
<feature type="domain" description="FecR protein" evidence="2">
    <location>
        <begin position="127"/>
        <end position="219"/>
    </location>
</feature>
<protein>
    <submittedName>
        <fullName evidence="5">Transmembrane sensor</fullName>
    </submittedName>
</protein>
<dbReference type="Pfam" id="PF16220">
    <property type="entry name" value="DUF4880"/>
    <property type="match status" value="1"/>
</dbReference>
<dbReference type="InterPro" id="IPR032508">
    <property type="entry name" value="FecR_C"/>
</dbReference>
<gene>
    <name evidence="5" type="ORF">J2782_004103</name>
</gene>
<proteinExistence type="predicted"/>
<dbReference type="Gene3D" id="3.55.50.30">
    <property type="match status" value="1"/>
</dbReference>
<sequence>MERQKITDNRDISLIEKEAVAWFTRINGKPTRREKQDFAQWLELSPQHYAAYEEVSTLWLDIGAVAKNAATNTNTDLDLPMKKIENFRRNKWKSKTGAVIVSGLSVFILGTWMWVNDPNIIQNLTADYSTSKGERRLVTLQDGSTILMNADSAFDADISSNARSIHLLRGSAYFTVQKNGAPFVVRAGNGEARVLGTQFDVIMNENDNVTVTLAEGSVEVSAIDEAQKVVLQPGESVEYDKVGLGSVERVDIAERMAWHEGRLIFDNARLGDVLSQIERYRDGRIVVLSSELKNKRVSGNISLDKTAATLEAMQTSVGFRMTSLVGKVILIGP</sequence>
<dbReference type="InterPro" id="IPR012373">
    <property type="entry name" value="Ferrdict_sens_TM"/>
</dbReference>
<dbReference type="PANTHER" id="PTHR30273">
    <property type="entry name" value="PERIPLASMIC SIGNAL SENSOR AND SIGMA FACTOR ACTIVATOR FECR-RELATED"/>
    <property type="match status" value="1"/>
</dbReference>
<dbReference type="PIRSF" id="PIRSF018266">
    <property type="entry name" value="FecR"/>
    <property type="match status" value="1"/>
</dbReference>
<keyword evidence="1" id="KW-1133">Transmembrane helix</keyword>